<dbReference type="Proteomes" id="UP001062846">
    <property type="component" value="Chromosome 5"/>
</dbReference>
<gene>
    <name evidence="1" type="ORF">RHMOL_Rhmol05G0135500</name>
</gene>
<evidence type="ECO:0000313" key="1">
    <source>
        <dbReference type="EMBL" id="KAI8554946.1"/>
    </source>
</evidence>
<protein>
    <submittedName>
        <fullName evidence="1">Uncharacterized protein</fullName>
    </submittedName>
</protein>
<comment type="caution">
    <text evidence="1">The sequence shown here is derived from an EMBL/GenBank/DDBJ whole genome shotgun (WGS) entry which is preliminary data.</text>
</comment>
<organism evidence="1 2">
    <name type="scientific">Rhododendron molle</name>
    <name type="common">Chinese azalea</name>
    <name type="synonym">Azalea mollis</name>
    <dbReference type="NCBI Taxonomy" id="49168"/>
    <lineage>
        <taxon>Eukaryota</taxon>
        <taxon>Viridiplantae</taxon>
        <taxon>Streptophyta</taxon>
        <taxon>Embryophyta</taxon>
        <taxon>Tracheophyta</taxon>
        <taxon>Spermatophyta</taxon>
        <taxon>Magnoliopsida</taxon>
        <taxon>eudicotyledons</taxon>
        <taxon>Gunneridae</taxon>
        <taxon>Pentapetalae</taxon>
        <taxon>asterids</taxon>
        <taxon>Ericales</taxon>
        <taxon>Ericaceae</taxon>
        <taxon>Ericoideae</taxon>
        <taxon>Rhodoreae</taxon>
        <taxon>Rhododendron</taxon>
    </lineage>
</organism>
<dbReference type="EMBL" id="CM046392">
    <property type="protein sequence ID" value="KAI8554946.1"/>
    <property type="molecule type" value="Genomic_DNA"/>
</dbReference>
<keyword evidence="2" id="KW-1185">Reference proteome</keyword>
<sequence length="406" mass="44697">MKWYNQLKPQSITSFDELELEFTKWFVTSSIQPKTLSMLVNMCRKPEETLRMYIEQYWEVYNLIPDYNQVVAAESFMNGLDPSCLMFRDLSRNPSKSMSGLMTIIEKDCMHEEAVAEHAKPKVPDSPKFSTGPSVIKKQLLSTIGQLPFFRWPTEMMGTTNARTGHCSFHNEHGHYMTRCGPFKRYLEELAAAGHLNQWIDTRHTPLPPPPLERARLVGVIHGIVSETKATELQTEMDKAIVVQCIDAVDIPVVKDVGVPAEERSAEELIKMAINGDGSQYFPVGNSLDPSECDKMFQFLLKYIEDEANLLLLAEERKQVAESEDTDCTAEPRVNATYAQFTMGVAVGSAGWSSATASATTPALVSTSGVSSYSSAASSNSSSGGTSIVAILASSAAIPASSRALQ</sequence>
<accession>A0ACC0NPX3</accession>
<name>A0ACC0NPX3_RHOML</name>
<reference evidence="1" key="1">
    <citation type="submission" date="2022-02" db="EMBL/GenBank/DDBJ databases">
        <title>Plant Genome Project.</title>
        <authorList>
            <person name="Zhang R.-G."/>
        </authorList>
    </citation>
    <scope>NUCLEOTIDE SEQUENCE</scope>
    <source>
        <strain evidence="1">AT1</strain>
    </source>
</reference>
<evidence type="ECO:0000313" key="2">
    <source>
        <dbReference type="Proteomes" id="UP001062846"/>
    </source>
</evidence>
<proteinExistence type="predicted"/>